<reference evidence="2 3" key="1">
    <citation type="journal article" date="2013" name="Environ. Microbiol.">
        <title>Chloride and organic osmolytes: a hybrid strategy to cope with elevated salinities by the moderately halophilic, chloride-dependent bacterium Halobacillus halophilus.</title>
        <authorList>
            <person name="Saum S.H."/>
            <person name="Pfeiffer F."/>
            <person name="Palm P."/>
            <person name="Rampp M."/>
            <person name="Schuster S.C."/>
            <person name="Muller V."/>
            <person name="Oesterhelt D."/>
        </authorList>
    </citation>
    <scope>NUCLEOTIDE SEQUENCE [LARGE SCALE GENOMIC DNA]</scope>
    <source>
        <strain evidence="3">ATCC 35676 / DSM 2266 / JCM 20832 / KCTC 3685 / LMG 17431 / NBRC 102448 / NCIMB 2269</strain>
    </source>
</reference>
<dbReference type="EMBL" id="HE717023">
    <property type="protein sequence ID" value="CCG43617.1"/>
    <property type="molecule type" value="Genomic_DNA"/>
</dbReference>
<keyword evidence="3" id="KW-1185">Reference proteome</keyword>
<keyword evidence="1" id="KW-0472">Membrane</keyword>
<evidence type="ECO:0000256" key="1">
    <source>
        <dbReference type="SAM" id="Phobius"/>
    </source>
</evidence>
<dbReference type="KEGG" id="hhd:HBHAL_1240"/>
<dbReference type="AlphaFoldDB" id="I0JHJ9"/>
<evidence type="ECO:0000313" key="3">
    <source>
        <dbReference type="Proteomes" id="UP000007397"/>
    </source>
</evidence>
<keyword evidence="1" id="KW-1133">Transmembrane helix</keyword>
<dbReference type="PATRIC" id="fig|866895.3.peg.243"/>
<dbReference type="HOGENOM" id="CLU_2000718_0_0_9"/>
<organism evidence="2 3">
    <name type="scientific">Halobacillus halophilus (strain ATCC 35676 / DSM 2266 / JCM 20832 / KCTC 3685 / LMG 17431 / NBRC 102448 / NCIMB 2269)</name>
    <name type="common">Sporosarcina halophila</name>
    <dbReference type="NCBI Taxonomy" id="866895"/>
    <lineage>
        <taxon>Bacteria</taxon>
        <taxon>Bacillati</taxon>
        <taxon>Bacillota</taxon>
        <taxon>Bacilli</taxon>
        <taxon>Bacillales</taxon>
        <taxon>Bacillaceae</taxon>
        <taxon>Halobacillus</taxon>
    </lineage>
</organism>
<sequence>MLHMFIVYMLLFFLVFALIFVIGNLVTVNYKITDNELKLSRVFGWDTTRLPIQEIDMIYEVNLSQIPKGAIQIGTPDRSYNGLVFKMKTGRKYLVHIRNCGKLLGKLKTENPTIEMDISREFWY</sequence>
<dbReference type="RefSeq" id="WP_014641525.1">
    <property type="nucleotide sequence ID" value="NC_017668.1"/>
</dbReference>
<name>I0JHJ9_HALH3</name>
<dbReference type="Proteomes" id="UP000007397">
    <property type="component" value="Chromosome"/>
</dbReference>
<evidence type="ECO:0000313" key="2">
    <source>
        <dbReference type="EMBL" id="CCG43617.1"/>
    </source>
</evidence>
<proteinExistence type="predicted"/>
<gene>
    <name evidence="2" type="ordered locus">HBHAL_1240</name>
</gene>
<protein>
    <submittedName>
        <fullName evidence="2">Uncharacterized protein</fullName>
    </submittedName>
</protein>
<accession>I0JHJ9</accession>
<keyword evidence="1" id="KW-0812">Transmembrane</keyword>
<feature type="transmembrane region" description="Helical" evidence="1">
    <location>
        <begin position="6"/>
        <end position="28"/>
    </location>
</feature>